<evidence type="ECO:0000313" key="2">
    <source>
        <dbReference type="Proteomes" id="UP000265663"/>
    </source>
</evidence>
<protein>
    <submittedName>
        <fullName evidence="1">Uncharacterized protein</fullName>
    </submittedName>
</protein>
<accession>A0A3M7MI32</accession>
<organism evidence="1 2">
    <name type="scientific">Pyrenophora seminiperda CCB06</name>
    <dbReference type="NCBI Taxonomy" id="1302712"/>
    <lineage>
        <taxon>Eukaryota</taxon>
        <taxon>Fungi</taxon>
        <taxon>Dikarya</taxon>
        <taxon>Ascomycota</taxon>
        <taxon>Pezizomycotina</taxon>
        <taxon>Dothideomycetes</taxon>
        <taxon>Pleosporomycetidae</taxon>
        <taxon>Pleosporales</taxon>
        <taxon>Pleosporineae</taxon>
        <taxon>Pleosporaceae</taxon>
        <taxon>Pyrenophora</taxon>
    </lineage>
</organism>
<dbReference type="OrthoDB" id="3662064at2759"/>
<dbReference type="EMBL" id="KE747843">
    <property type="protein sequence ID" value="RMZ74088.1"/>
    <property type="molecule type" value="Genomic_DNA"/>
</dbReference>
<reference evidence="1 2" key="1">
    <citation type="journal article" date="2014" name="PLoS ONE">
        <title>De novo Genome Assembly of the Fungal Plant Pathogen Pyrenophora semeniperda.</title>
        <authorList>
            <person name="Soliai M.M."/>
            <person name="Meyer S.E."/>
            <person name="Udall J.A."/>
            <person name="Elzinga D.E."/>
            <person name="Hermansen R.A."/>
            <person name="Bodily P.M."/>
            <person name="Hart A.A."/>
            <person name="Coleman C.E."/>
        </authorList>
    </citation>
    <scope>NUCLEOTIDE SEQUENCE [LARGE SCALE GENOMIC DNA]</scope>
    <source>
        <strain evidence="1 2">CCB06</strain>
        <tissue evidence="1">Mycelium</tissue>
    </source>
</reference>
<dbReference type="AlphaFoldDB" id="A0A3M7MI32"/>
<name>A0A3M7MI32_9PLEO</name>
<sequence>MIAPGSSDTSISHLPPIPEQDWDFGWEENMFNLPDPYEGFEQTSTTAVKFATNDNTPPQPHEELIKLQNEVRQLRHDISELHDMFCKRLDSMEATITGARRYVDSLVPWSVEVHEKYSKLLHIAEKQERRATDRSS</sequence>
<evidence type="ECO:0000313" key="1">
    <source>
        <dbReference type="EMBL" id="RMZ74088.1"/>
    </source>
</evidence>
<dbReference type="Proteomes" id="UP000265663">
    <property type="component" value="Unassembled WGS sequence"/>
</dbReference>
<proteinExistence type="predicted"/>
<keyword evidence="2" id="KW-1185">Reference proteome</keyword>
<gene>
    <name evidence="1" type="ORF">GMOD_00004927</name>
</gene>